<feature type="signal peptide" evidence="9">
    <location>
        <begin position="1"/>
        <end position="22"/>
    </location>
</feature>
<evidence type="ECO:0000256" key="7">
    <source>
        <dbReference type="ARBA" id="ARBA00022801"/>
    </source>
</evidence>
<dbReference type="Pfam" id="PF13180">
    <property type="entry name" value="PDZ_2"/>
    <property type="match status" value="1"/>
</dbReference>
<evidence type="ECO:0000256" key="5">
    <source>
        <dbReference type="ARBA" id="ARBA00022737"/>
    </source>
</evidence>
<proteinExistence type="inferred from homology"/>
<keyword evidence="8" id="KW-0720">Serine protease</keyword>
<dbReference type="PROSITE" id="PS50106">
    <property type="entry name" value="PDZ"/>
    <property type="match status" value="2"/>
</dbReference>
<evidence type="ECO:0000256" key="9">
    <source>
        <dbReference type="SAM" id="SignalP"/>
    </source>
</evidence>
<dbReference type="RefSeq" id="WP_266282266.1">
    <property type="nucleotide sequence ID" value="NZ_JAPKNF010000001.1"/>
</dbReference>
<evidence type="ECO:0000256" key="6">
    <source>
        <dbReference type="ARBA" id="ARBA00022764"/>
    </source>
</evidence>
<accession>A0ABU0M0E0</accession>
<dbReference type="PANTHER" id="PTHR22939">
    <property type="entry name" value="SERINE PROTEASE FAMILY S1C HTRA-RELATED"/>
    <property type="match status" value="1"/>
</dbReference>
<evidence type="ECO:0000256" key="4">
    <source>
        <dbReference type="ARBA" id="ARBA00022729"/>
    </source>
</evidence>
<dbReference type="NCBIfam" id="TIGR02037">
    <property type="entry name" value="degP_htrA_DO"/>
    <property type="match status" value="1"/>
</dbReference>
<feature type="domain" description="PDZ" evidence="10">
    <location>
        <begin position="382"/>
        <end position="433"/>
    </location>
</feature>
<organism evidence="11 12">
    <name type="scientific">Kaistia geumhonensis</name>
    <dbReference type="NCBI Taxonomy" id="410839"/>
    <lineage>
        <taxon>Bacteria</taxon>
        <taxon>Pseudomonadati</taxon>
        <taxon>Pseudomonadota</taxon>
        <taxon>Alphaproteobacteria</taxon>
        <taxon>Hyphomicrobiales</taxon>
        <taxon>Kaistiaceae</taxon>
        <taxon>Kaistia</taxon>
    </lineage>
</organism>
<dbReference type="SUPFAM" id="SSF50156">
    <property type="entry name" value="PDZ domain-like"/>
    <property type="match status" value="2"/>
</dbReference>
<evidence type="ECO:0000259" key="10">
    <source>
        <dbReference type="PROSITE" id="PS50106"/>
    </source>
</evidence>
<evidence type="ECO:0000256" key="3">
    <source>
        <dbReference type="ARBA" id="ARBA00022670"/>
    </source>
</evidence>
<dbReference type="InterPro" id="IPR009003">
    <property type="entry name" value="Peptidase_S1_PA"/>
</dbReference>
<comment type="similarity">
    <text evidence="2">Belongs to the peptidase S1C family.</text>
</comment>
<comment type="caution">
    <text evidence="11">The sequence shown here is derived from an EMBL/GenBank/DDBJ whole genome shotgun (WGS) entry which is preliminary data.</text>
</comment>
<keyword evidence="7" id="KW-0378">Hydrolase</keyword>
<dbReference type="Pfam" id="PF13365">
    <property type="entry name" value="Trypsin_2"/>
    <property type="match status" value="1"/>
</dbReference>
<keyword evidence="6" id="KW-0574">Periplasm</keyword>
<dbReference type="PANTHER" id="PTHR22939:SF129">
    <property type="entry name" value="SERINE PROTEASE HTRA2, MITOCHONDRIAL"/>
    <property type="match status" value="1"/>
</dbReference>
<gene>
    <name evidence="11" type="ORF">QO015_000031</name>
</gene>
<feature type="chain" id="PRO_5046706554" evidence="9">
    <location>
        <begin position="23"/>
        <end position="467"/>
    </location>
</feature>
<sequence length="467" mass="48601">MRRLVMTALAVATLATAAPARAAETVVPPSQAALVYSFAPLVKRVSPAVVNVYASRTVRQRVSPFMDDPFFRQFFGGGGFATRPRVQQSLGSGVIIDKSGVVVTNYHVIANADEVKVALADKRELAADIVMKDERMDLAVLRLKGGSGDFPTIAFADSDALAVGDLVLAIGDPFGVGQTVTSGIVSALARTQIGASDYQFYIQTDAAINPGNSGGALVDMEGRLVGINTAIYSRSGGSIGIGFAIPSNMVRVVVAAALTGKRVQLPWIGADFQQVTPDLAAGLGLDRARGALVASVADGSPAETAGLRAGDLVVSADTVDVDDPPSLNYRLVTKGIGSTVELGVIRGGRAEKATIALQAAPEVPPRDERVISIESPFAGATVVNLSPAVIADLGYKGRRSKGVLIEKIAEGSIAAGVGFQAGDVIVEVNGVPVDATRTLEDLARQRFDLWRLAIERDGRLIRSTIGG</sequence>
<dbReference type="Gene3D" id="2.40.10.120">
    <property type="match status" value="1"/>
</dbReference>
<feature type="domain" description="PDZ" evidence="10">
    <location>
        <begin position="282"/>
        <end position="348"/>
    </location>
</feature>
<dbReference type="GO" id="GO:0006508">
    <property type="term" value="P:proteolysis"/>
    <property type="evidence" value="ECO:0007669"/>
    <property type="project" value="UniProtKB-KW"/>
</dbReference>
<dbReference type="Pfam" id="PF17820">
    <property type="entry name" value="PDZ_6"/>
    <property type="match status" value="1"/>
</dbReference>
<dbReference type="PRINTS" id="PR00834">
    <property type="entry name" value="PROTEASES2C"/>
</dbReference>
<evidence type="ECO:0000256" key="1">
    <source>
        <dbReference type="ARBA" id="ARBA00004418"/>
    </source>
</evidence>
<evidence type="ECO:0000256" key="8">
    <source>
        <dbReference type="ARBA" id="ARBA00022825"/>
    </source>
</evidence>
<dbReference type="InterPro" id="IPR041489">
    <property type="entry name" value="PDZ_6"/>
</dbReference>
<comment type="subcellular location">
    <subcellularLocation>
        <location evidence="1">Periplasm</location>
    </subcellularLocation>
</comment>
<dbReference type="InterPro" id="IPR036034">
    <property type="entry name" value="PDZ_sf"/>
</dbReference>
<dbReference type="GO" id="GO:0008233">
    <property type="term" value="F:peptidase activity"/>
    <property type="evidence" value="ECO:0007669"/>
    <property type="project" value="UniProtKB-KW"/>
</dbReference>
<evidence type="ECO:0000256" key="2">
    <source>
        <dbReference type="ARBA" id="ARBA00010541"/>
    </source>
</evidence>
<dbReference type="InterPro" id="IPR001940">
    <property type="entry name" value="Peptidase_S1C"/>
</dbReference>
<dbReference type="Gene3D" id="2.30.42.10">
    <property type="match status" value="2"/>
</dbReference>
<protein>
    <submittedName>
        <fullName evidence="11">Do/DeqQ family serine protease</fullName>
    </submittedName>
</protein>
<reference evidence="11 12" key="1">
    <citation type="submission" date="2023-07" db="EMBL/GenBank/DDBJ databases">
        <title>Genomic Encyclopedia of Type Strains, Phase IV (KMG-IV): sequencing the most valuable type-strain genomes for metagenomic binning, comparative biology and taxonomic classification.</title>
        <authorList>
            <person name="Goeker M."/>
        </authorList>
    </citation>
    <scope>NUCLEOTIDE SEQUENCE [LARGE SCALE GENOMIC DNA]</scope>
    <source>
        <strain evidence="11 12">B1-1</strain>
    </source>
</reference>
<dbReference type="InterPro" id="IPR001478">
    <property type="entry name" value="PDZ"/>
</dbReference>
<dbReference type="SMART" id="SM00228">
    <property type="entry name" value="PDZ"/>
    <property type="match status" value="2"/>
</dbReference>
<keyword evidence="4 9" id="KW-0732">Signal</keyword>
<dbReference type="SUPFAM" id="SSF50494">
    <property type="entry name" value="Trypsin-like serine proteases"/>
    <property type="match status" value="1"/>
</dbReference>
<name>A0ABU0M0E0_9HYPH</name>
<keyword evidence="5" id="KW-0677">Repeat</keyword>
<dbReference type="EMBL" id="JAUSWJ010000001">
    <property type="protein sequence ID" value="MDQ0514418.1"/>
    <property type="molecule type" value="Genomic_DNA"/>
</dbReference>
<dbReference type="InterPro" id="IPR011782">
    <property type="entry name" value="Pept_S1C_Do"/>
</dbReference>
<dbReference type="Proteomes" id="UP001223743">
    <property type="component" value="Unassembled WGS sequence"/>
</dbReference>
<keyword evidence="12" id="KW-1185">Reference proteome</keyword>
<evidence type="ECO:0000313" key="12">
    <source>
        <dbReference type="Proteomes" id="UP001223743"/>
    </source>
</evidence>
<keyword evidence="3 11" id="KW-0645">Protease</keyword>
<evidence type="ECO:0000313" key="11">
    <source>
        <dbReference type="EMBL" id="MDQ0514418.1"/>
    </source>
</evidence>